<dbReference type="OrthoDB" id="6507660at2759"/>
<reference evidence="2" key="1">
    <citation type="submission" date="2025-08" db="UniProtKB">
        <authorList>
            <consortium name="RefSeq"/>
        </authorList>
    </citation>
    <scope>IDENTIFICATION</scope>
    <source>
        <strain evidence="2">Airmid</strain>
    </source>
</reference>
<dbReference type="GeneID" id="113798467"/>
<gene>
    <name evidence="2" type="primary">LOC113798467</name>
</gene>
<proteinExistence type="predicted"/>
<dbReference type="AlphaFoldDB" id="A0A6P6YH14"/>
<evidence type="ECO:0000313" key="2">
    <source>
        <dbReference type="RefSeq" id="XP_027204818.1"/>
    </source>
</evidence>
<sequence>MQSNSYVNDDVIDVGDQQQQQQKQLKILNNQQQRKKIDFCQMETFKKFQSPFYCVISNDEYDFICHTIFIMAMSDYFRSMFDQTEDYYDYLLLLNEDKNGSNEYCRKKIPRIYLKQFDSYSLESFIKFAYTLRLDNNDIDSMELMKKLLEFSIYINCVEMINYLEMKMKK</sequence>
<protein>
    <submittedName>
        <fullName evidence="2">Uncharacterized protein LOC113798467</fullName>
    </submittedName>
</protein>
<dbReference type="PROSITE" id="PS50097">
    <property type="entry name" value="BTB"/>
    <property type="match status" value="1"/>
</dbReference>
<dbReference type="KEGG" id="dpte:113798467"/>
<dbReference type="InterPro" id="IPR000210">
    <property type="entry name" value="BTB/POZ_dom"/>
</dbReference>
<dbReference type="RefSeq" id="XP_027204818.1">
    <property type="nucleotide sequence ID" value="XM_027349017.1"/>
</dbReference>
<accession>A0A6P6YH14</accession>
<dbReference type="InterPro" id="IPR011333">
    <property type="entry name" value="SKP1/BTB/POZ_sf"/>
</dbReference>
<dbReference type="Pfam" id="PF00651">
    <property type="entry name" value="BTB"/>
    <property type="match status" value="1"/>
</dbReference>
<dbReference type="Gene3D" id="3.30.710.10">
    <property type="entry name" value="Potassium Channel Kv1.1, Chain A"/>
    <property type="match status" value="1"/>
</dbReference>
<dbReference type="InParanoid" id="A0A6P6YH14"/>
<dbReference type="Proteomes" id="UP000515146">
    <property type="component" value="Unplaced"/>
</dbReference>
<keyword evidence="1" id="KW-1185">Reference proteome</keyword>
<name>A0A6P6YH14_DERPT</name>
<evidence type="ECO:0000313" key="1">
    <source>
        <dbReference type="Proteomes" id="UP000515146"/>
    </source>
</evidence>
<dbReference type="CDD" id="cd18186">
    <property type="entry name" value="BTB_POZ_ZBTB_KLHL-like"/>
    <property type="match status" value="1"/>
</dbReference>
<dbReference type="SUPFAM" id="SSF54695">
    <property type="entry name" value="POZ domain"/>
    <property type="match status" value="1"/>
</dbReference>
<organism evidence="1 2">
    <name type="scientific">Dermatophagoides pteronyssinus</name>
    <name type="common">European house dust mite</name>
    <dbReference type="NCBI Taxonomy" id="6956"/>
    <lineage>
        <taxon>Eukaryota</taxon>
        <taxon>Metazoa</taxon>
        <taxon>Ecdysozoa</taxon>
        <taxon>Arthropoda</taxon>
        <taxon>Chelicerata</taxon>
        <taxon>Arachnida</taxon>
        <taxon>Acari</taxon>
        <taxon>Acariformes</taxon>
        <taxon>Sarcoptiformes</taxon>
        <taxon>Astigmata</taxon>
        <taxon>Psoroptidia</taxon>
        <taxon>Analgoidea</taxon>
        <taxon>Pyroglyphidae</taxon>
        <taxon>Dermatophagoidinae</taxon>
        <taxon>Dermatophagoides</taxon>
    </lineage>
</organism>